<dbReference type="InterPro" id="IPR029044">
    <property type="entry name" value="Nucleotide-diphossugar_trans"/>
</dbReference>
<comment type="caution">
    <text evidence="2">The sequence shown here is derived from an EMBL/GenBank/DDBJ whole genome shotgun (WGS) entry which is preliminary data.</text>
</comment>
<dbReference type="AlphaFoldDB" id="A0A9Q5C607"/>
<name>A0A9Q5C607_LACHE</name>
<evidence type="ECO:0000259" key="1">
    <source>
        <dbReference type="Pfam" id="PF00535"/>
    </source>
</evidence>
<dbReference type="InterPro" id="IPR001173">
    <property type="entry name" value="Glyco_trans_2-like"/>
</dbReference>
<reference evidence="2" key="1">
    <citation type="submission" date="2019-09" db="EMBL/GenBank/DDBJ databases">
        <title>Comparative genomic analysis of Lactobacillus helveticus.</title>
        <authorList>
            <person name="Zhang H."/>
            <person name="Chen Y."/>
            <person name="Zhong Z."/>
        </authorList>
    </citation>
    <scope>NUCLEOTIDE SEQUENCE</scope>
    <source>
        <strain evidence="2">IMAU30003</strain>
    </source>
</reference>
<protein>
    <recommendedName>
        <fullName evidence="1">Glycosyltransferase 2-like domain-containing protein</fullName>
    </recommendedName>
</protein>
<evidence type="ECO:0000313" key="3">
    <source>
        <dbReference type="Proteomes" id="UP000651333"/>
    </source>
</evidence>
<dbReference type="Proteomes" id="UP000651333">
    <property type="component" value="Unassembled WGS sequence"/>
</dbReference>
<evidence type="ECO:0000313" key="2">
    <source>
        <dbReference type="EMBL" id="NRO35284.1"/>
    </source>
</evidence>
<dbReference type="GO" id="GO:0016758">
    <property type="term" value="F:hexosyltransferase activity"/>
    <property type="evidence" value="ECO:0007669"/>
    <property type="project" value="UniProtKB-ARBA"/>
</dbReference>
<dbReference type="Pfam" id="PF00535">
    <property type="entry name" value="Glycos_transf_2"/>
    <property type="match status" value="1"/>
</dbReference>
<dbReference type="PANTHER" id="PTHR22916:SF3">
    <property type="entry name" value="UDP-GLCNAC:BETAGAL BETA-1,3-N-ACETYLGLUCOSAMINYLTRANSFERASE-LIKE PROTEIN 1"/>
    <property type="match status" value="1"/>
</dbReference>
<organism evidence="2 3">
    <name type="scientific">Lactobacillus helveticus</name>
    <name type="common">Lactobacillus suntoryeus</name>
    <dbReference type="NCBI Taxonomy" id="1587"/>
    <lineage>
        <taxon>Bacteria</taxon>
        <taxon>Bacillati</taxon>
        <taxon>Bacillota</taxon>
        <taxon>Bacilli</taxon>
        <taxon>Lactobacillales</taxon>
        <taxon>Lactobacillaceae</taxon>
        <taxon>Lactobacillus</taxon>
    </lineage>
</organism>
<feature type="domain" description="Glycosyltransferase 2-like" evidence="1">
    <location>
        <begin position="8"/>
        <end position="151"/>
    </location>
</feature>
<dbReference type="Gene3D" id="3.90.550.10">
    <property type="entry name" value="Spore Coat Polysaccharide Biosynthesis Protein SpsA, Chain A"/>
    <property type="match status" value="1"/>
</dbReference>
<dbReference type="EMBL" id="WCHB01000052">
    <property type="protein sequence ID" value="NRO35284.1"/>
    <property type="molecule type" value="Genomic_DNA"/>
</dbReference>
<sequence length="310" mass="36669">MKKKLKLSIALTTYNGSKYIIQLLDSLKKQTLAPDEVIIVDDNSTDSTVEIIKDYIKKYNLINWKVYKNSKNLGWQKNFTKAISKTTGDYIFLADQDDIWYKNKIKKFMECFLRTNAWMVVSDFNVIGNGRSRKTTSMPKINYEIEKDAKKIKFDENYALILRPGCVMAINSVLKRIYLDLWFEKTPHDALLWLIASITNNIYYIDSPSIDFRRTDGNASGSIAHDISFKRNAIIGEKKVNKWYLNSNLVNKKFIKIIRRNTRWNNLRYELLINHKLSSWVRLFKYKDCYKTNKQYLGDLYYYLVSKRNK</sequence>
<gene>
    <name evidence="2" type="ORF">IMAU30003_01534</name>
</gene>
<proteinExistence type="predicted"/>
<dbReference type="RefSeq" id="WP_173007236.1">
    <property type="nucleotide sequence ID" value="NZ_WCHB01000052.1"/>
</dbReference>
<dbReference type="SUPFAM" id="SSF53448">
    <property type="entry name" value="Nucleotide-diphospho-sugar transferases"/>
    <property type="match status" value="1"/>
</dbReference>
<dbReference type="PANTHER" id="PTHR22916">
    <property type="entry name" value="GLYCOSYLTRANSFERASE"/>
    <property type="match status" value="1"/>
</dbReference>
<accession>A0A9Q5C607</accession>